<organism evidence="15 16">
    <name type="scientific">Vespula maculifrons</name>
    <name type="common">Eastern yellow jacket</name>
    <name type="synonym">Wasp</name>
    <dbReference type="NCBI Taxonomy" id="7453"/>
    <lineage>
        <taxon>Eukaryota</taxon>
        <taxon>Metazoa</taxon>
        <taxon>Ecdysozoa</taxon>
        <taxon>Arthropoda</taxon>
        <taxon>Hexapoda</taxon>
        <taxon>Insecta</taxon>
        <taxon>Pterygota</taxon>
        <taxon>Neoptera</taxon>
        <taxon>Endopterygota</taxon>
        <taxon>Hymenoptera</taxon>
        <taxon>Apocrita</taxon>
        <taxon>Aculeata</taxon>
        <taxon>Vespoidea</taxon>
        <taxon>Vespidae</taxon>
        <taxon>Vespinae</taxon>
        <taxon>Vespula</taxon>
    </lineage>
</organism>
<evidence type="ECO:0000256" key="7">
    <source>
        <dbReference type="ARBA" id="ARBA00023065"/>
    </source>
</evidence>
<dbReference type="Pfam" id="PF00060">
    <property type="entry name" value="Lig_chan"/>
    <property type="match status" value="1"/>
</dbReference>
<keyword evidence="16" id="KW-1185">Reference proteome</keyword>
<dbReference type="Proteomes" id="UP001607303">
    <property type="component" value="Unassembled WGS sequence"/>
</dbReference>
<feature type="domain" description="Ionotropic glutamate receptor L-glutamate and glycine-binding" evidence="14">
    <location>
        <begin position="233"/>
        <end position="290"/>
    </location>
</feature>
<keyword evidence="12" id="KW-0407">Ion channel</keyword>
<gene>
    <name evidence="15" type="ORF">V1477_002225</name>
</gene>
<dbReference type="Pfam" id="PF10613">
    <property type="entry name" value="Lig_chan-Glu_bd"/>
    <property type="match status" value="2"/>
</dbReference>
<feature type="transmembrane region" description="Helical" evidence="13">
    <location>
        <begin position="410"/>
        <end position="436"/>
    </location>
</feature>
<feature type="transmembrane region" description="Helical" evidence="13">
    <location>
        <begin position="627"/>
        <end position="645"/>
    </location>
</feature>
<dbReference type="GO" id="GO:0050906">
    <property type="term" value="P:detection of stimulus involved in sensory perception"/>
    <property type="evidence" value="ECO:0007669"/>
    <property type="project" value="UniProtKB-ARBA"/>
</dbReference>
<proteinExistence type="inferred from homology"/>
<evidence type="ECO:0000256" key="10">
    <source>
        <dbReference type="ARBA" id="ARBA00023180"/>
    </source>
</evidence>
<keyword evidence="8 13" id="KW-0472">Membrane</keyword>
<evidence type="ECO:0000256" key="6">
    <source>
        <dbReference type="ARBA" id="ARBA00022989"/>
    </source>
</evidence>
<evidence type="ECO:0000256" key="9">
    <source>
        <dbReference type="ARBA" id="ARBA00023170"/>
    </source>
</evidence>
<protein>
    <submittedName>
        <fullName evidence="15">Glutamate receptor</fullName>
    </submittedName>
</protein>
<keyword evidence="4" id="KW-1003">Cell membrane</keyword>
<dbReference type="GO" id="GO:0005886">
    <property type="term" value="C:plasma membrane"/>
    <property type="evidence" value="ECO:0007669"/>
    <property type="project" value="UniProtKB-SubCell"/>
</dbReference>
<name>A0ABD2CW07_VESMC</name>
<dbReference type="SMART" id="SM00918">
    <property type="entry name" value="Lig_chan-Glu_bd"/>
    <property type="match status" value="2"/>
</dbReference>
<feature type="transmembrane region" description="Helical" evidence="13">
    <location>
        <begin position="1200"/>
        <end position="1223"/>
    </location>
</feature>
<evidence type="ECO:0000256" key="5">
    <source>
        <dbReference type="ARBA" id="ARBA00022692"/>
    </source>
</evidence>
<evidence type="ECO:0000256" key="4">
    <source>
        <dbReference type="ARBA" id="ARBA00022475"/>
    </source>
</evidence>
<dbReference type="InterPro" id="IPR001320">
    <property type="entry name" value="Iontro_rcpt_C"/>
</dbReference>
<keyword evidence="10" id="KW-0325">Glycoprotein</keyword>
<sequence length="1335" mass="154207">MSRIKDSTIEKKFHDIIKHQLCVFICEKKNMSMIDRIWLIKSSRFYVKRKKSIRSIANDYANRKSARVRYTSTDNYNVHSNKSLFPNYNFLMKRSIRNIATDYANRKCACIIRSYEFLSTNDEQLPFIIEICKLYGPKSVIILYADSMEGMEMTTMVFKWRRAFSREEMLIRCGTENILREWYSVDTRRVEINDVATWSLEKGITKIVPDSLYERRHNLQGLIMRAVIVKGSPFTKINKDGKLDGLYGRILRELCATLNFSFDIVSEVEQYGRWNPEKKTWSGAIAELYTGRADISLSEFSITNARLNAVDFTLPILISKNCLFFREPDIFAIKWSSYFLTFTHSVWIAMFGVLIAALILLIFLKIKDGTNRKIGNLLSDNFMEIWGIFCQQGIADFSDKSSLRIAYFSIFFFITVISAAYSAALISFLTSIIHILPFHSLESFVEDGTYQFAVFRGTAYYDKFANSEDPLAKKVMKLMLKEEKLPSTILEAFNSICKNRNLAIYTFDEIRRSVDLEIPCNVVRVEAGRVNRFAIVLSKHNPFTGVINFQLQKFVNNGMINRLRDTIFKKKFHDMIKYQPVPITTVISLIFFIQIGIILGICILIIEKCIFVRKRKKMSMVHHIPSVNFEIMFLLGLKILVLLLLPKIARSQDLPISEEQIPFIIDICKLYGSKSAIFLYSESINEMEMTTMMFKWRRALSREGVASTNLYFSQLHKSSYYIKQIVRPYYIVVISNYSVINEFSLATSTFNMSSAMWLVIFIYKENGSDYCQNPPGNIFHLRFNSEMMVRCGTENILREWYSIDMNRTEIDDVATWSLEKGITNIVPDSLHERRYNLKGLIMRAVIIKDSSFITVKKDGELGGTFGELLKELCTILNFSFDVVLESEEFGSWNPEKKTWSGAIAELHAGRADISLSGFSVTNARLNVVDFTVPFLNIKNFLVIREPEKYGIKWSSHFLTFNNSVWIAIIAVLITSSILLIFLKVNNGSDRKIGYLFIDNFLEIWSIFCQQGLADFSGRSSLRIAYFSVFILVTVLSAAYSAGLISFLTSTIHVLPFHSLESFVQDGTYQLAVVRGTAYYDKFANSGDPLAKKLMKLMLEDRKLPLTEQEGYKKICKNRKLAFYTVDKDVIANLKIPCNVVHIATGHVNNIAMILSKHNPFTDVINFHLQKYVYNGMMNRLKQRTIKKKSNNMIKHQPVPLISVILLLIFILIGIVLSICILVIEKLIFARTKKKILKVHYIPSIKSLGFYVKRKKSLRNITKYYTNRIYKQTDSFTIDNCELCDQKSAIPLYAESEKEMEMTTMIFSWMRALFREGIATTNLRFSQLHESLYYIK</sequence>
<keyword evidence="6 13" id="KW-1133">Transmembrane helix</keyword>
<dbReference type="InterPro" id="IPR019594">
    <property type="entry name" value="Glu/Gly-bd"/>
</dbReference>
<feature type="transmembrane region" description="Helical" evidence="13">
    <location>
        <begin position="1023"/>
        <end position="1047"/>
    </location>
</feature>
<feature type="transmembrane region" description="Helical" evidence="13">
    <location>
        <begin position="346"/>
        <end position="364"/>
    </location>
</feature>
<keyword evidence="7" id="KW-0406">Ion transport</keyword>
<comment type="similarity">
    <text evidence="2">Belongs to the glutamate-gated ion channel (TC 1.A.10.1) family.</text>
</comment>
<comment type="caution">
    <text evidence="15">The sequence shown here is derived from an EMBL/GenBank/DDBJ whole genome shotgun (WGS) entry which is preliminary data.</text>
</comment>
<dbReference type="PANTHER" id="PTHR42643:SF30">
    <property type="entry name" value="IONOTROPIC RECEPTOR 40A-RELATED"/>
    <property type="match status" value="1"/>
</dbReference>
<keyword evidence="5 13" id="KW-0812">Transmembrane</keyword>
<dbReference type="SUPFAM" id="SSF53850">
    <property type="entry name" value="Periplasmic binding protein-like II"/>
    <property type="match status" value="2"/>
</dbReference>
<dbReference type="InterPro" id="IPR052192">
    <property type="entry name" value="Insect_Ionotropic_Sensory_Rcpt"/>
</dbReference>
<evidence type="ECO:0000256" key="3">
    <source>
        <dbReference type="ARBA" id="ARBA00022448"/>
    </source>
</evidence>
<dbReference type="Gene3D" id="3.40.190.10">
    <property type="entry name" value="Periplasmic binding protein-like II"/>
    <property type="match status" value="3"/>
</dbReference>
<feature type="domain" description="Ionotropic glutamate receptor L-glutamate and glycine-binding" evidence="14">
    <location>
        <begin position="851"/>
        <end position="908"/>
    </location>
</feature>
<feature type="transmembrane region" description="Helical" evidence="13">
    <location>
        <begin position="964"/>
        <end position="982"/>
    </location>
</feature>
<dbReference type="PANTHER" id="PTHR42643">
    <property type="entry name" value="IONOTROPIC RECEPTOR 20A-RELATED"/>
    <property type="match status" value="1"/>
</dbReference>
<dbReference type="GO" id="GO:0034220">
    <property type="term" value="P:monoatomic ion transmembrane transport"/>
    <property type="evidence" value="ECO:0007669"/>
    <property type="project" value="UniProtKB-KW"/>
</dbReference>
<dbReference type="EMBL" id="JAYRBN010000027">
    <property type="protein sequence ID" value="KAL2749285.1"/>
    <property type="molecule type" value="Genomic_DNA"/>
</dbReference>
<feature type="transmembrane region" description="Helical" evidence="13">
    <location>
        <begin position="583"/>
        <end position="606"/>
    </location>
</feature>
<evidence type="ECO:0000256" key="11">
    <source>
        <dbReference type="ARBA" id="ARBA00023286"/>
    </source>
</evidence>
<comment type="subcellular location">
    <subcellularLocation>
        <location evidence="1">Cell membrane</location>
        <topology evidence="1">Multi-pass membrane protein</topology>
    </subcellularLocation>
</comment>
<evidence type="ECO:0000313" key="15">
    <source>
        <dbReference type="EMBL" id="KAL2749285.1"/>
    </source>
</evidence>
<evidence type="ECO:0000256" key="8">
    <source>
        <dbReference type="ARBA" id="ARBA00023136"/>
    </source>
</evidence>
<accession>A0ABD2CW07</accession>
<keyword evidence="11" id="KW-1071">Ligand-gated ion channel</keyword>
<reference evidence="15 16" key="1">
    <citation type="journal article" date="2024" name="Ann. Entomol. Soc. Am.">
        <title>Genomic analyses of the southern and eastern yellowjacket wasps (Hymenoptera: Vespidae) reveal evolutionary signatures of social life.</title>
        <authorList>
            <person name="Catto M.A."/>
            <person name="Caine P.B."/>
            <person name="Orr S.E."/>
            <person name="Hunt B.G."/>
            <person name="Goodisman M.A.D."/>
        </authorList>
    </citation>
    <scope>NUCLEOTIDE SEQUENCE [LARGE SCALE GENOMIC DNA]</scope>
    <source>
        <strain evidence="15">232</strain>
        <tissue evidence="15">Head and thorax</tissue>
    </source>
</reference>
<evidence type="ECO:0000256" key="2">
    <source>
        <dbReference type="ARBA" id="ARBA00008685"/>
    </source>
</evidence>
<keyword evidence="9 15" id="KW-0675">Receptor</keyword>
<evidence type="ECO:0000256" key="13">
    <source>
        <dbReference type="SAM" id="Phobius"/>
    </source>
</evidence>
<evidence type="ECO:0000256" key="12">
    <source>
        <dbReference type="ARBA" id="ARBA00023303"/>
    </source>
</evidence>
<dbReference type="Gene3D" id="1.10.287.70">
    <property type="match status" value="1"/>
</dbReference>
<evidence type="ECO:0000313" key="16">
    <source>
        <dbReference type="Proteomes" id="UP001607303"/>
    </source>
</evidence>
<evidence type="ECO:0000256" key="1">
    <source>
        <dbReference type="ARBA" id="ARBA00004651"/>
    </source>
</evidence>
<keyword evidence="3" id="KW-0813">Transport</keyword>
<evidence type="ECO:0000259" key="14">
    <source>
        <dbReference type="SMART" id="SM00918"/>
    </source>
</evidence>